<evidence type="ECO:0000313" key="2">
    <source>
        <dbReference type="Proteomes" id="UP001217089"/>
    </source>
</evidence>
<dbReference type="EMBL" id="JARBDR010000923">
    <property type="protein sequence ID" value="KAJ8297941.1"/>
    <property type="molecule type" value="Genomic_DNA"/>
</dbReference>
<evidence type="ECO:0000313" key="1">
    <source>
        <dbReference type="EMBL" id="KAJ8297941.1"/>
    </source>
</evidence>
<comment type="caution">
    <text evidence="1">The sequence shown here is derived from an EMBL/GenBank/DDBJ whole genome shotgun (WGS) entry which is preliminary data.</text>
</comment>
<sequence>MHARDGNKCNRLFQRPDAQVGSLKWYSNVLLEHNTIGNLMPELSGVAKLSRRYTNHYSGLHQYISLIILETLQAGI</sequence>
<reference evidence="1 2" key="1">
    <citation type="submission" date="2022-12" db="EMBL/GenBank/DDBJ databases">
        <title>Chromosome-level genome of Tegillarca granosa.</title>
        <authorList>
            <person name="Kim J."/>
        </authorList>
    </citation>
    <scope>NUCLEOTIDE SEQUENCE [LARGE SCALE GENOMIC DNA]</scope>
    <source>
        <strain evidence="1">Teg-2019</strain>
        <tissue evidence="1">Adductor muscle</tissue>
    </source>
</reference>
<protein>
    <submittedName>
        <fullName evidence="1">Uncharacterized protein</fullName>
    </submittedName>
</protein>
<keyword evidence="2" id="KW-1185">Reference proteome</keyword>
<gene>
    <name evidence="1" type="ORF">KUTeg_024472</name>
</gene>
<dbReference type="Proteomes" id="UP001217089">
    <property type="component" value="Unassembled WGS sequence"/>
</dbReference>
<name>A0ABQ9E2J5_TEGGR</name>
<accession>A0ABQ9E2J5</accession>
<proteinExistence type="predicted"/>
<organism evidence="1 2">
    <name type="scientific">Tegillarca granosa</name>
    <name type="common">Malaysian cockle</name>
    <name type="synonym">Anadara granosa</name>
    <dbReference type="NCBI Taxonomy" id="220873"/>
    <lineage>
        <taxon>Eukaryota</taxon>
        <taxon>Metazoa</taxon>
        <taxon>Spiralia</taxon>
        <taxon>Lophotrochozoa</taxon>
        <taxon>Mollusca</taxon>
        <taxon>Bivalvia</taxon>
        <taxon>Autobranchia</taxon>
        <taxon>Pteriomorphia</taxon>
        <taxon>Arcoida</taxon>
        <taxon>Arcoidea</taxon>
        <taxon>Arcidae</taxon>
        <taxon>Tegillarca</taxon>
    </lineage>
</organism>